<dbReference type="PATRIC" id="fig|389348.3.peg.1560"/>
<reference evidence="5" key="1">
    <citation type="submission" date="2015-09" db="EMBL/GenBank/DDBJ databases">
        <authorList>
            <person name="Bertelli C."/>
        </authorList>
    </citation>
    <scope>NUCLEOTIDE SEQUENCE [LARGE SCALE GENOMIC DNA]</scope>
    <source>
        <strain evidence="5">KNic</strain>
    </source>
</reference>
<protein>
    <recommendedName>
        <fullName evidence="3">Small ribosomal subunit protein bS16</fullName>
    </recommendedName>
</protein>
<evidence type="ECO:0000313" key="5">
    <source>
        <dbReference type="Proteomes" id="UP000069902"/>
    </source>
</evidence>
<evidence type="ECO:0000256" key="1">
    <source>
        <dbReference type="ARBA" id="ARBA00022980"/>
    </source>
</evidence>
<dbReference type="GO" id="GO:0005737">
    <property type="term" value="C:cytoplasm"/>
    <property type="evidence" value="ECO:0007669"/>
    <property type="project" value="UniProtKB-ARBA"/>
</dbReference>
<dbReference type="GO" id="GO:0006412">
    <property type="term" value="P:translation"/>
    <property type="evidence" value="ECO:0007669"/>
    <property type="project" value="UniProtKB-UniRule"/>
</dbReference>
<dbReference type="GO" id="GO:0003735">
    <property type="term" value="F:structural constituent of ribosome"/>
    <property type="evidence" value="ECO:0007669"/>
    <property type="project" value="InterPro"/>
</dbReference>
<dbReference type="PANTHER" id="PTHR12919:SF20">
    <property type="entry name" value="SMALL RIBOSOMAL SUBUNIT PROTEIN BS16M"/>
    <property type="match status" value="1"/>
</dbReference>
<dbReference type="PANTHER" id="PTHR12919">
    <property type="entry name" value="30S RIBOSOMAL PROTEIN S16"/>
    <property type="match status" value="1"/>
</dbReference>
<dbReference type="Gene3D" id="3.30.1320.10">
    <property type="match status" value="1"/>
</dbReference>
<dbReference type="InterPro" id="IPR000307">
    <property type="entry name" value="Ribosomal_bS16"/>
</dbReference>
<dbReference type="STRING" id="389348.PNK_1394"/>
<accession>A0A0U5JF47</accession>
<evidence type="ECO:0000256" key="3">
    <source>
        <dbReference type="HAMAP-Rule" id="MF_00385"/>
    </source>
</evidence>
<keyword evidence="2 3" id="KW-0687">Ribonucleoprotein</keyword>
<dbReference type="AlphaFoldDB" id="A0A0U5JF47"/>
<dbReference type="InterPro" id="IPR023803">
    <property type="entry name" value="Ribosomal_bS16_dom_sf"/>
</dbReference>
<dbReference type="InParanoid" id="A0A0U5JF47"/>
<name>A0A0U5JF47_9BACT</name>
<dbReference type="EMBL" id="LN879502">
    <property type="protein sequence ID" value="CUI17007.1"/>
    <property type="molecule type" value="Genomic_DNA"/>
</dbReference>
<dbReference type="FunCoup" id="A0A0U5JF47">
    <property type="interactions" value="437"/>
</dbReference>
<dbReference type="NCBIfam" id="TIGR00002">
    <property type="entry name" value="S16"/>
    <property type="match status" value="1"/>
</dbReference>
<dbReference type="GO" id="GO:0015935">
    <property type="term" value="C:small ribosomal subunit"/>
    <property type="evidence" value="ECO:0007669"/>
    <property type="project" value="TreeGrafter"/>
</dbReference>
<dbReference type="Proteomes" id="UP000069902">
    <property type="component" value="Chromosome cPNK"/>
</dbReference>
<organism evidence="4 5">
    <name type="scientific">Candidatus Protochlamydia naegleriophila</name>
    <dbReference type="NCBI Taxonomy" id="389348"/>
    <lineage>
        <taxon>Bacteria</taxon>
        <taxon>Pseudomonadati</taxon>
        <taxon>Chlamydiota</taxon>
        <taxon>Chlamydiia</taxon>
        <taxon>Parachlamydiales</taxon>
        <taxon>Parachlamydiaceae</taxon>
        <taxon>Candidatus Protochlamydia</taxon>
    </lineage>
</organism>
<dbReference type="HAMAP" id="MF_00385">
    <property type="entry name" value="Ribosomal_bS16"/>
    <property type="match status" value="1"/>
</dbReference>
<sequence>MALKIRLRQQGRTNRAFFRLVVTDSRSPRDGKYVEALGWYNPVEAEDDKKLFFKSDRIKHWLDLGAQLTESAACLIKKTSPEIIRAQTEKKVAARAKAAVKRKEKTQG</sequence>
<dbReference type="SUPFAM" id="SSF54565">
    <property type="entry name" value="Ribosomal protein S16"/>
    <property type="match status" value="1"/>
</dbReference>
<comment type="similarity">
    <text evidence="3">Belongs to the bacterial ribosomal protein bS16 family.</text>
</comment>
<keyword evidence="1 3" id="KW-0689">Ribosomal protein</keyword>
<dbReference type="Pfam" id="PF00886">
    <property type="entry name" value="Ribosomal_S16"/>
    <property type="match status" value="1"/>
</dbReference>
<gene>
    <name evidence="3 4" type="primary">rpsP</name>
    <name evidence="4" type="ORF">PNK_1394</name>
</gene>
<dbReference type="RefSeq" id="WP_032125727.1">
    <property type="nucleotide sequence ID" value="NZ_LN879502.1"/>
</dbReference>
<dbReference type="KEGG" id="pnl:PNK_1394"/>
<proteinExistence type="inferred from homology"/>
<keyword evidence="5" id="KW-1185">Reference proteome</keyword>
<evidence type="ECO:0000256" key="2">
    <source>
        <dbReference type="ARBA" id="ARBA00023274"/>
    </source>
</evidence>
<evidence type="ECO:0000313" key="4">
    <source>
        <dbReference type="EMBL" id="CUI17007.1"/>
    </source>
</evidence>